<evidence type="ECO:0000256" key="1">
    <source>
        <dbReference type="SAM" id="MobiDB-lite"/>
    </source>
</evidence>
<organism evidence="2 3">
    <name type="scientific">Pseudobutyrivibrio ruminis</name>
    <dbReference type="NCBI Taxonomy" id="46206"/>
    <lineage>
        <taxon>Bacteria</taxon>
        <taxon>Bacillati</taxon>
        <taxon>Bacillota</taxon>
        <taxon>Clostridia</taxon>
        <taxon>Lachnospirales</taxon>
        <taxon>Lachnospiraceae</taxon>
        <taxon>Pseudobutyrivibrio</taxon>
    </lineage>
</organism>
<accession>A0A2G3DYD7</accession>
<gene>
    <name evidence="2" type="ORF">CSX01_01915</name>
</gene>
<protein>
    <submittedName>
        <fullName evidence="2">Uncharacterized protein</fullName>
    </submittedName>
</protein>
<dbReference type="Proteomes" id="UP000225889">
    <property type="component" value="Unassembled WGS sequence"/>
</dbReference>
<dbReference type="AlphaFoldDB" id="A0A2G3DYD7"/>
<proteinExistence type="predicted"/>
<feature type="region of interest" description="Disordered" evidence="1">
    <location>
        <begin position="38"/>
        <end position="85"/>
    </location>
</feature>
<feature type="compositionally biased region" description="Acidic residues" evidence="1">
    <location>
        <begin position="49"/>
        <end position="63"/>
    </location>
</feature>
<feature type="compositionally biased region" description="Basic and acidic residues" evidence="1">
    <location>
        <begin position="66"/>
        <end position="85"/>
    </location>
</feature>
<evidence type="ECO:0000313" key="3">
    <source>
        <dbReference type="Proteomes" id="UP000225889"/>
    </source>
</evidence>
<evidence type="ECO:0000313" key="2">
    <source>
        <dbReference type="EMBL" id="PHU36014.1"/>
    </source>
</evidence>
<comment type="caution">
    <text evidence="2">The sequence shown here is derived from an EMBL/GenBank/DDBJ whole genome shotgun (WGS) entry which is preliminary data.</text>
</comment>
<sequence length="85" mass="9258">MAKVKAIVSFAGAVLSMYPGEEREIDDKLAASLSEAGHVEILSEKEESSTSEETSEKEEEPSTSEEAPKKEAKKNEGKRTKRADS</sequence>
<feature type="compositionally biased region" description="Basic and acidic residues" evidence="1">
    <location>
        <begin position="38"/>
        <end position="48"/>
    </location>
</feature>
<name>A0A2G3DYD7_9FIRM</name>
<reference evidence="2 3" key="1">
    <citation type="submission" date="2017-10" db="EMBL/GenBank/DDBJ databases">
        <title>Resolving the taxonomy of Roseburia spp., Eubacterium rectale and Agathobacter spp. through phylogenomic analysis.</title>
        <authorList>
            <person name="Sheridan P.O."/>
            <person name="Walker A.W."/>
            <person name="Duncan S.H."/>
            <person name="Scott K.P."/>
            <person name="Toole P.W.O."/>
            <person name="Luis P."/>
            <person name="Flint H.J."/>
        </authorList>
    </citation>
    <scope>NUCLEOTIDE SEQUENCE [LARGE SCALE GENOMIC DNA]</scope>
    <source>
        <strain evidence="2 3">JK626</strain>
    </source>
</reference>
<reference evidence="2 3" key="2">
    <citation type="submission" date="2017-10" db="EMBL/GenBank/DDBJ databases">
        <authorList>
            <person name="Banno H."/>
            <person name="Chua N.-H."/>
        </authorList>
    </citation>
    <scope>NUCLEOTIDE SEQUENCE [LARGE SCALE GENOMIC DNA]</scope>
    <source>
        <strain evidence="2 3">JK626</strain>
    </source>
</reference>
<dbReference type="RefSeq" id="WP_099391233.1">
    <property type="nucleotide sequence ID" value="NZ_PDYF01000007.1"/>
</dbReference>
<dbReference type="EMBL" id="PDYF01000007">
    <property type="protein sequence ID" value="PHU36014.1"/>
    <property type="molecule type" value="Genomic_DNA"/>
</dbReference>